<keyword evidence="2" id="KW-1185">Reference proteome</keyword>
<proteinExistence type="predicted"/>
<protein>
    <submittedName>
        <fullName evidence="1">Uncharacterized protein</fullName>
    </submittedName>
</protein>
<dbReference type="RefSeq" id="WP_166402015.1">
    <property type="nucleotide sequence ID" value="NZ_JAANHS010000002.1"/>
</dbReference>
<dbReference type="EMBL" id="JAANHS010000002">
    <property type="protein sequence ID" value="NHB76002.1"/>
    <property type="molecule type" value="Genomic_DNA"/>
</dbReference>
<accession>A0ABX0G4U4</accession>
<sequence length="167" mass="17574">MVEDELALAASLPEGEAPEVPQADAAGLVTNGRLDGLGRRIAVMGAQTRLDEAAARMVAQAMRAEGAEVEHLPPRAALPRALGDFRPETLVIVGLDGTSGTATDLLLRQMRRRLPGTRIGIALWKAQGIGTRPEPRGRSLADFQVTGMEDLFAAAFSRPTDAPALAG</sequence>
<comment type="caution">
    <text evidence="1">The sequence shown here is derived from an EMBL/GenBank/DDBJ whole genome shotgun (WGS) entry which is preliminary data.</text>
</comment>
<dbReference type="Proteomes" id="UP001515660">
    <property type="component" value="Unassembled WGS sequence"/>
</dbReference>
<evidence type="ECO:0000313" key="2">
    <source>
        <dbReference type="Proteomes" id="UP001515660"/>
    </source>
</evidence>
<organism evidence="1 2">
    <name type="scientific">Rhodobacter calidifons</name>
    <dbReference type="NCBI Taxonomy" id="2715277"/>
    <lineage>
        <taxon>Bacteria</taxon>
        <taxon>Pseudomonadati</taxon>
        <taxon>Pseudomonadota</taxon>
        <taxon>Alphaproteobacteria</taxon>
        <taxon>Rhodobacterales</taxon>
        <taxon>Rhodobacter group</taxon>
        <taxon>Rhodobacter</taxon>
    </lineage>
</organism>
<evidence type="ECO:0000313" key="1">
    <source>
        <dbReference type="EMBL" id="NHB76002.1"/>
    </source>
</evidence>
<reference evidence="1 2" key="1">
    <citation type="journal article" date="2022" name="Microorganisms">
        <title>Genome Sequence and Characterization of a Xanthorhodopsin-Containing, Aerobic Anoxygenic Phototrophic Rhodobacter Species, Isolated from Mesophilic Conditions at Yellowstone National Park.</title>
        <authorList>
            <person name="Kyndt J.A."/>
            <person name="Robertson S."/>
            <person name="Shoffstall I.B."/>
            <person name="Ramaley R.F."/>
            <person name="Meyer T.E."/>
        </authorList>
    </citation>
    <scope>NUCLEOTIDE SEQUENCE [LARGE SCALE GENOMIC DNA]</scope>
    <source>
        <strain evidence="1 2">M37P</strain>
    </source>
</reference>
<name>A0ABX0G4U4_9RHOB</name>
<gene>
    <name evidence="1" type="ORF">G8O29_04490</name>
</gene>